<evidence type="ECO:0000313" key="1">
    <source>
        <dbReference type="EMBL" id="RBP47743.1"/>
    </source>
</evidence>
<dbReference type="Gene3D" id="3.40.720.10">
    <property type="entry name" value="Alkaline Phosphatase, subunit A"/>
    <property type="match status" value="1"/>
</dbReference>
<protein>
    <submittedName>
        <fullName evidence="1">Uncharacterized protein DUF1501</fullName>
    </submittedName>
</protein>
<comment type="caution">
    <text evidence="1">The sequence shown here is derived from an EMBL/GenBank/DDBJ whole genome shotgun (WGS) entry which is preliminary data.</text>
</comment>
<reference evidence="1 2" key="1">
    <citation type="submission" date="2018-06" db="EMBL/GenBank/DDBJ databases">
        <title>Genomic Encyclopedia of Type Strains, Phase IV (KMG-IV): sequencing the most valuable type-strain genomes for metagenomic binning, comparative biology and taxonomic classification.</title>
        <authorList>
            <person name="Goeker M."/>
        </authorList>
    </citation>
    <scope>NUCLEOTIDE SEQUENCE [LARGE SCALE GENOMIC DNA]</scope>
    <source>
        <strain evidence="1 2">DSM 25532</strain>
    </source>
</reference>
<gene>
    <name evidence="1" type="ORF">DES53_101542</name>
</gene>
<organism evidence="1 2">
    <name type="scientific">Roseimicrobium gellanilyticum</name>
    <dbReference type="NCBI Taxonomy" id="748857"/>
    <lineage>
        <taxon>Bacteria</taxon>
        <taxon>Pseudomonadati</taxon>
        <taxon>Verrucomicrobiota</taxon>
        <taxon>Verrucomicrobiia</taxon>
        <taxon>Verrucomicrobiales</taxon>
        <taxon>Verrucomicrobiaceae</taxon>
        <taxon>Roseimicrobium</taxon>
    </lineage>
</organism>
<dbReference type="AlphaFoldDB" id="A0A366HTX6"/>
<name>A0A366HTX6_9BACT</name>
<evidence type="ECO:0000313" key="2">
    <source>
        <dbReference type="Proteomes" id="UP000253426"/>
    </source>
</evidence>
<dbReference type="PANTHER" id="PTHR43737:SF1">
    <property type="entry name" value="DUF1501 DOMAIN-CONTAINING PROTEIN"/>
    <property type="match status" value="1"/>
</dbReference>
<dbReference type="InterPro" id="IPR010869">
    <property type="entry name" value="DUF1501"/>
</dbReference>
<proteinExistence type="predicted"/>
<accession>A0A366HTX6</accession>
<dbReference type="Proteomes" id="UP000253426">
    <property type="component" value="Unassembled WGS sequence"/>
</dbReference>
<dbReference type="SUPFAM" id="SSF53649">
    <property type="entry name" value="Alkaline phosphatase-like"/>
    <property type="match status" value="1"/>
</dbReference>
<dbReference type="EMBL" id="QNRR01000001">
    <property type="protein sequence ID" value="RBP47743.1"/>
    <property type="molecule type" value="Genomic_DNA"/>
</dbReference>
<dbReference type="InterPro" id="IPR017850">
    <property type="entry name" value="Alkaline_phosphatase_core_sf"/>
</dbReference>
<dbReference type="PANTHER" id="PTHR43737">
    <property type="entry name" value="BLL7424 PROTEIN"/>
    <property type="match status" value="1"/>
</dbReference>
<sequence>MFGALRQPDELNTISKESKLMNPYLKLDQASRREFMLRTAKAALGVSVLSGLNNEAFGASAAAPAGKGGKAKAVIYLYMAGGMSHIDTFDPKTGETKGFKDPIKTNVSGIQLGGYMTKMAEQMDKITIVRSMTSKTGVHEDGTYIMHTGYEPRGTIVHPTLGSWAQHFKGRSHKTLPSSVVVGAGTANAGFFPPALAPLPISSPEAGLQNSKSAVGDSMFKKRVGLLNEFDSAFRDKYRSAEVKAYTEFYDETMNLLTSSDLEAFDLTKEDQSTRTMYGNGFGQGCLLARRLVQNGVRFVEVRTGGWDMHNTIDDAMGRTGAGMDNAFAALLADLKRTGLLDSTLVVLGSEFGRTPNINENDGRDHYPKVYSTVFAGGGVKGGYVYGSSDPAGKEVADKPVTVQDFIATIGAAMGLPVDETVMSPSGRPFRVGDMKSTVVADIFA</sequence>
<dbReference type="Pfam" id="PF07394">
    <property type="entry name" value="DUF1501"/>
    <property type="match status" value="1"/>
</dbReference>
<keyword evidence="2" id="KW-1185">Reference proteome</keyword>